<keyword evidence="2" id="KW-1185">Reference proteome</keyword>
<organism evidence="1 2">
    <name type="scientific">Ustilago hordei</name>
    <name type="common">Barley covered smut fungus</name>
    <dbReference type="NCBI Taxonomy" id="120017"/>
    <lineage>
        <taxon>Eukaryota</taxon>
        <taxon>Fungi</taxon>
        <taxon>Dikarya</taxon>
        <taxon>Basidiomycota</taxon>
        <taxon>Ustilaginomycotina</taxon>
        <taxon>Ustilaginomycetes</taxon>
        <taxon>Ustilaginales</taxon>
        <taxon>Ustilaginaceae</taxon>
        <taxon>Ustilago</taxon>
    </lineage>
</organism>
<gene>
    <name evidence="1" type="ORF">UHOR_07384</name>
</gene>
<dbReference type="AlphaFoldDB" id="I2FR54"/>
<comment type="caution">
    <text evidence="1">The sequence shown here is derived from an EMBL/GenBank/DDBJ whole genome shotgun (WGS) entry which is preliminary data.</text>
</comment>
<name>I2FR54_USTHO</name>
<dbReference type="Proteomes" id="UP000006174">
    <property type="component" value="Unassembled WGS sequence"/>
</dbReference>
<proteinExistence type="predicted"/>
<dbReference type="EMBL" id="CAGI01000144">
    <property type="protein sequence ID" value="CCF49397.1"/>
    <property type="molecule type" value="Genomic_DNA"/>
</dbReference>
<dbReference type="HOGENOM" id="CLU_1571781_0_0_1"/>
<evidence type="ECO:0000313" key="1">
    <source>
        <dbReference type="EMBL" id="CCF49397.1"/>
    </source>
</evidence>
<reference evidence="1 2" key="1">
    <citation type="journal article" date="2012" name="Plant Cell">
        <title>Genome comparison of barley and maize smut fungi reveals targeted loss of RNA silencing components and species-specific presence of transposable elements.</title>
        <authorList>
            <person name="Laurie J.D."/>
            <person name="Ali S."/>
            <person name="Linning R."/>
            <person name="Mannhaupt G."/>
            <person name="Wong P."/>
            <person name="Gueldener U."/>
            <person name="Muensterkoetter M."/>
            <person name="Moore R."/>
            <person name="Kahmann R."/>
            <person name="Bakkeren G."/>
            <person name="Schirawski J."/>
        </authorList>
    </citation>
    <scope>NUCLEOTIDE SEQUENCE [LARGE SCALE GENOMIC DNA]</scope>
    <source>
        <strain evidence="2">Uh4875-4</strain>
    </source>
</reference>
<evidence type="ECO:0000313" key="2">
    <source>
        <dbReference type="Proteomes" id="UP000006174"/>
    </source>
</evidence>
<sequence>MSDGRQCPKIVMAKSDYARVQSDDVEIAELDKPDCADFLSRQRASSQPREYSPRIGLCLTDSSQTLFLQLVKTSSGMLDATYVTRSLLTLANSVTAVRQVIVSIELKEVRDGNRAMACHFAPVVRQGVFSSTEKRCENGMEKGGFKIACRTQDLFDRTGLTNFDGLKSYL</sequence>
<protein>
    <submittedName>
        <fullName evidence="1">Uncharacterized protein</fullName>
    </submittedName>
</protein>
<accession>I2FR54</accession>